<sequence>MRIASDETGGKAFIQATDIESVLEDIETDTSRFYLLTYEPPSLDSDGDYHEIHVEVSRKDTTVRARGGYTDHAPEDRVRRLIAAGLALPGTVTDLPVTAQAFSSRRVDGSPNVLLAVAVEGSEIGMMLTPNGERRISLDIHSIALEGTQQIDEAHEQLIARSTDEGRFEAVNDKPVTPRLIGYLAYQHEWTLGPATYTFNVAVVDNVTGRVGATSVEIEVPPYTDEDEWGISDPLLVTVDDAGRVHPVVLGRYVPGDNVVALVEVYGGQRPILSGQVFLETTGPDQGKQGARLFPLAMRPTAGGVHRGMVPLPAGMPPGRYFVQLVITDPPVDEHKIVRLPIEVVAAPIR</sequence>
<reference evidence="1" key="1">
    <citation type="submission" date="2018-05" db="EMBL/GenBank/DDBJ databases">
        <authorList>
            <person name="Lanie J.A."/>
            <person name="Ng W.-L."/>
            <person name="Kazmierczak K.M."/>
            <person name="Andrzejewski T.M."/>
            <person name="Davidsen T.M."/>
            <person name="Wayne K.J."/>
            <person name="Tettelin H."/>
            <person name="Glass J.I."/>
            <person name="Rusch D."/>
            <person name="Podicherti R."/>
            <person name="Tsui H.-C.T."/>
            <person name="Winkler M.E."/>
        </authorList>
    </citation>
    <scope>NUCLEOTIDE SEQUENCE</scope>
</reference>
<proteinExistence type="predicted"/>
<protein>
    <submittedName>
        <fullName evidence="1">Uncharacterized protein</fullName>
    </submittedName>
</protein>
<evidence type="ECO:0000313" key="1">
    <source>
        <dbReference type="EMBL" id="SVB76712.1"/>
    </source>
</evidence>
<gene>
    <name evidence="1" type="ORF">METZ01_LOCUS229566</name>
</gene>
<organism evidence="1">
    <name type="scientific">marine metagenome</name>
    <dbReference type="NCBI Taxonomy" id="408172"/>
    <lineage>
        <taxon>unclassified sequences</taxon>
        <taxon>metagenomes</taxon>
        <taxon>ecological metagenomes</taxon>
    </lineage>
</organism>
<dbReference type="AlphaFoldDB" id="A0A382GP93"/>
<name>A0A382GP93_9ZZZZ</name>
<dbReference type="EMBL" id="UINC01056548">
    <property type="protein sequence ID" value="SVB76712.1"/>
    <property type="molecule type" value="Genomic_DNA"/>
</dbReference>
<accession>A0A382GP93</accession>